<dbReference type="InterPro" id="IPR001584">
    <property type="entry name" value="Integrase_cat-core"/>
</dbReference>
<dbReference type="GO" id="GO:0003676">
    <property type="term" value="F:nucleic acid binding"/>
    <property type="evidence" value="ECO:0007669"/>
    <property type="project" value="InterPro"/>
</dbReference>
<dbReference type="Gene3D" id="3.30.420.10">
    <property type="entry name" value="Ribonuclease H-like superfamily/Ribonuclease H"/>
    <property type="match status" value="1"/>
</dbReference>
<protein>
    <recommendedName>
        <fullName evidence="1">Integrase catalytic domain-containing protein</fullName>
    </recommendedName>
</protein>
<dbReference type="PANTHER" id="PTHR45835">
    <property type="entry name" value="YALI0A06105P"/>
    <property type="match status" value="1"/>
</dbReference>
<reference evidence="2 3" key="2">
    <citation type="journal article" date="2017" name="Nature">
        <title>The Apostasia genome and the evolution of orchids.</title>
        <authorList>
            <person name="Zhang G.Q."/>
            <person name="Liu K.W."/>
            <person name="Li Z."/>
            <person name="Lohaus R."/>
            <person name="Hsiao Y.Y."/>
            <person name="Niu S.C."/>
            <person name="Wang J.Y."/>
            <person name="Lin Y.C."/>
            <person name="Xu Q."/>
            <person name="Chen L.J."/>
            <person name="Yoshida K."/>
            <person name="Fujiwara S."/>
            <person name="Wang Z.W."/>
            <person name="Zhang Y.Q."/>
            <person name="Mitsuda N."/>
            <person name="Wang M."/>
            <person name="Liu G.H."/>
            <person name="Pecoraro L."/>
            <person name="Huang H.X."/>
            <person name="Xiao X.J."/>
            <person name="Lin M."/>
            <person name="Wu X.Y."/>
            <person name="Wu W.L."/>
            <person name="Chen Y.Y."/>
            <person name="Chang S.B."/>
            <person name="Sakamoto S."/>
            <person name="Ohme-Takagi M."/>
            <person name="Yagi M."/>
            <person name="Zeng S.J."/>
            <person name="Shen C.Y."/>
            <person name="Yeh C.M."/>
            <person name="Luo Y.B."/>
            <person name="Tsai W.C."/>
            <person name="Van de Peer Y."/>
            <person name="Liu Z.J."/>
        </authorList>
    </citation>
    <scope>NUCLEOTIDE SEQUENCE [LARGE SCALE GENOMIC DNA]</scope>
    <source>
        <tissue evidence="2">The whole plant</tissue>
    </source>
</reference>
<feature type="domain" description="Integrase catalytic" evidence="1">
    <location>
        <begin position="1"/>
        <end position="151"/>
    </location>
</feature>
<gene>
    <name evidence="2" type="ORF">MA16_Dca026502</name>
</gene>
<organism evidence="2 3">
    <name type="scientific">Dendrobium catenatum</name>
    <dbReference type="NCBI Taxonomy" id="906689"/>
    <lineage>
        <taxon>Eukaryota</taxon>
        <taxon>Viridiplantae</taxon>
        <taxon>Streptophyta</taxon>
        <taxon>Embryophyta</taxon>
        <taxon>Tracheophyta</taxon>
        <taxon>Spermatophyta</taxon>
        <taxon>Magnoliopsida</taxon>
        <taxon>Liliopsida</taxon>
        <taxon>Asparagales</taxon>
        <taxon>Orchidaceae</taxon>
        <taxon>Epidendroideae</taxon>
        <taxon>Malaxideae</taxon>
        <taxon>Dendrobiinae</taxon>
        <taxon>Dendrobium</taxon>
    </lineage>
</organism>
<evidence type="ECO:0000313" key="2">
    <source>
        <dbReference type="EMBL" id="PKU62319.1"/>
    </source>
</evidence>
<evidence type="ECO:0000313" key="3">
    <source>
        <dbReference type="Proteomes" id="UP000233837"/>
    </source>
</evidence>
<sequence>MDFVTDFPRSKQGHDSIWVVVDRLTKSAHFLHIRQTDSVEKLAKLFVKEIIRLHGIPKAIVSDRDGRFTSKLWNITHASLGTKLKFSTIFHPQKDGQSERLIQVLEDLLRFCILDFGGSWKDHISLIEFTYNNSYQFSIIMAPYEALYGRRCITPLSWFEVGERQLLGSQLVDQATEKVRLIRDRLKAA</sequence>
<accession>A0A2I0VFX9</accession>
<dbReference type="GO" id="GO:0015074">
    <property type="term" value="P:DNA integration"/>
    <property type="evidence" value="ECO:0007669"/>
    <property type="project" value="InterPro"/>
</dbReference>
<proteinExistence type="predicted"/>
<keyword evidence="3" id="KW-1185">Reference proteome</keyword>
<dbReference type="PROSITE" id="PS50994">
    <property type="entry name" value="INTEGRASE"/>
    <property type="match status" value="1"/>
</dbReference>
<dbReference type="AlphaFoldDB" id="A0A2I0VFX9"/>
<evidence type="ECO:0000259" key="1">
    <source>
        <dbReference type="PROSITE" id="PS50994"/>
    </source>
</evidence>
<dbReference type="SUPFAM" id="SSF53098">
    <property type="entry name" value="Ribonuclease H-like"/>
    <property type="match status" value="1"/>
</dbReference>
<dbReference type="EMBL" id="KZ503670">
    <property type="protein sequence ID" value="PKU62319.1"/>
    <property type="molecule type" value="Genomic_DNA"/>
</dbReference>
<dbReference type="InterPro" id="IPR012337">
    <property type="entry name" value="RNaseH-like_sf"/>
</dbReference>
<dbReference type="PANTHER" id="PTHR45835:SF99">
    <property type="entry name" value="CHROMO DOMAIN-CONTAINING PROTEIN-RELATED"/>
    <property type="match status" value="1"/>
</dbReference>
<name>A0A2I0VFX9_9ASPA</name>
<dbReference type="Proteomes" id="UP000233837">
    <property type="component" value="Unassembled WGS sequence"/>
</dbReference>
<dbReference type="InterPro" id="IPR036397">
    <property type="entry name" value="RNaseH_sf"/>
</dbReference>
<reference evidence="2 3" key="1">
    <citation type="journal article" date="2016" name="Sci. Rep.">
        <title>The Dendrobium catenatum Lindl. genome sequence provides insights into polysaccharide synthase, floral development and adaptive evolution.</title>
        <authorList>
            <person name="Zhang G.Q."/>
            <person name="Xu Q."/>
            <person name="Bian C."/>
            <person name="Tsai W.C."/>
            <person name="Yeh C.M."/>
            <person name="Liu K.W."/>
            <person name="Yoshida K."/>
            <person name="Zhang L.S."/>
            <person name="Chang S.B."/>
            <person name="Chen F."/>
            <person name="Shi Y."/>
            <person name="Su Y.Y."/>
            <person name="Zhang Y.Q."/>
            <person name="Chen L.J."/>
            <person name="Yin Y."/>
            <person name="Lin M."/>
            <person name="Huang H."/>
            <person name="Deng H."/>
            <person name="Wang Z.W."/>
            <person name="Zhu S.L."/>
            <person name="Zhao X."/>
            <person name="Deng C."/>
            <person name="Niu S.C."/>
            <person name="Huang J."/>
            <person name="Wang M."/>
            <person name="Liu G.H."/>
            <person name="Yang H.J."/>
            <person name="Xiao X.J."/>
            <person name="Hsiao Y.Y."/>
            <person name="Wu W.L."/>
            <person name="Chen Y.Y."/>
            <person name="Mitsuda N."/>
            <person name="Ohme-Takagi M."/>
            <person name="Luo Y.B."/>
            <person name="Van de Peer Y."/>
            <person name="Liu Z.J."/>
        </authorList>
    </citation>
    <scope>NUCLEOTIDE SEQUENCE [LARGE SCALE GENOMIC DNA]</scope>
    <source>
        <tissue evidence="2">The whole plant</tissue>
    </source>
</reference>